<evidence type="ECO:0000256" key="1">
    <source>
        <dbReference type="ARBA" id="ARBA00022490"/>
    </source>
</evidence>
<dbReference type="Gene3D" id="3.60.20.10">
    <property type="entry name" value="Glutamine Phosphoribosylpyrophosphate, subunit 1, domain 1"/>
    <property type="match status" value="1"/>
</dbReference>
<dbReference type="SUPFAM" id="SSF56235">
    <property type="entry name" value="N-terminal nucleophile aminohydrolases (Ntn hydrolases)"/>
    <property type="match status" value="1"/>
</dbReference>
<comment type="subcellular location">
    <subcellularLocation>
        <location evidence="4">Cytoplasm</location>
    </subcellularLocation>
    <subcellularLocation>
        <location evidence="4">Nucleus</location>
    </subcellularLocation>
</comment>
<evidence type="ECO:0000256" key="3">
    <source>
        <dbReference type="ARBA" id="ARBA00023242"/>
    </source>
</evidence>
<dbReference type="EMBL" id="JAPFFF010000003">
    <property type="protein sequence ID" value="KAK8893131.1"/>
    <property type="molecule type" value="Genomic_DNA"/>
</dbReference>
<dbReference type="InterPro" id="IPR001353">
    <property type="entry name" value="Proteasome_sua/b"/>
</dbReference>
<reference evidence="5 6" key="1">
    <citation type="submission" date="2024-04" db="EMBL/GenBank/DDBJ databases">
        <title>Tritrichomonas musculus Genome.</title>
        <authorList>
            <person name="Alves-Ferreira E."/>
            <person name="Grigg M."/>
            <person name="Lorenzi H."/>
            <person name="Galac M."/>
        </authorList>
    </citation>
    <scope>NUCLEOTIDE SEQUENCE [LARGE SCALE GENOMIC DNA]</scope>
    <source>
        <strain evidence="5 6">EAF2021</strain>
    </source>
</reference>
<evidence type="ECO:0000313" key="5">
    <source>
        <dbReference type="EMBL" id="KAK8893131.1"/>
    </source>
</evidence>
<evidence type="ECO:0000256" key="4">
    <source>
        <dbReference type="RuleBase" id="RU004203"/>
    </source>
</evidence>
<proteinExistence type="inferred from homology"/>
<keyword evidence="3 4" id="KW-0539">Nucleus</keyword>
<name>A0ABR2KQP5_9EUKA</name>
<comment type="subunit">
    <text evidence="4">Component of the proteasome complex.</text>
</comment>
<comment type="caution">
    <text evidence="5">The sequence shown here is derived from an EMBL/GenBank/DDBJ whole genome shotgun (WGS) entry which is preliminary data.</text>
</comment>
<dbReference type="InterPro" id="IPR029055">
    <property type="entry name" value="Ntn_hydrolases_N"/>
</dbReference>
<gene>
    <name evidence="5" type="ORF">M9Y10_021546</name>
</gene>
<dbReference type="Proteomes" id="UP001470230">
    <property type="component" value="Unassembled WGS sequence"/>
</dbReference>
<organism evidence="5 6">
    <name type="scientific">Tritrichomonas musculus</name>
    <dbReference type="NCBI Taxonomy" id="1915356"/>
    <lineage>
        <taxon>Eukaryota</taxon>
        <taxon>Metamonada</taxon>
        <taxon>Parabasalia</taxon>
        <taxon>Tritrichomonadida</taxon>
        <taxon>Tritrichomonadidae</taxon>
        <taxon>Tritrichomonas</taxon>
    </lineage>
</organism>
<keyword evidence="2 4" id="KW-0647">Proteasome</keyword>
<keyword evidence="6" id="KW-1185">Reference proteome</keyword>
<dbReference type="PANTHER" id="PTHR32194">
    <property type="entry name" value="METALLOPROTEASE TLDD"/>
    <property type="match status" value="1"/>
</dbReference>
<dbReference type="InterPro" id="IPR035206">
    <property type="entry name" value="Proteasome_beta2"/>
</dbReference>
<keyword evidence="1 4" id="KW-0963">Cytoplasm</keyword>
<sequence length="190" mass="21400">MLSVVGLCGPEWVLLAADSSVSSSIICMSEEYDRIREIGKFNALAIAGQTGDELQFSEYIIGNVALYKFTNSIELSTDAISHFIRDELRIAIRSNPYEVNMLLGGYDTKPSLYYLDYLGTRQKVPFGAQGYCAYFVSSIFDKFYKPDMTLDEGKELLKKALNQIKQRFTIAPHGFIVKLVDKDGIHKIEL</sequence>
<dbReference type="InterPro" id="IPR023333">
    <property type="entry name" value="Proteasome_suB-type"/>
</dbReference>
<comment type="similarity">
    <text evidence="4">Belongs to the peptidase T1B family.</text>
</comment>
<evidence type="ECO:0000256" key="2">
    <source>
        <dbReference type="ARBA" id="ARBA00022942"/>
    </source>
</evidence>
<evidence type="ECO:0000313" key="6">
    <source>
        <dbReference type="Proteomes" id="UP001470230"/>
    </source>
</evidence>
<protein>
    <recommendedName>
        <fullName evidence="4">Proteasome subunit beta</fullName>
    </recommendedName>
</protein>
<accession>A0ABR2KQP5</accession>
<dbReference type="CDD" id="cd03758">
    <property type="entry name" value="proteasome_beta_type_2"/>
    <property type="match status" value="1"/>
</dbReference>
<dbReference type="PANTHER" id="PTHR32194:SF2">
    <property type="entry name" value="PROTEASOME SUBUNIT BETA TYPE-1"/>
    <property type="match status" value="1"/>
</dbReference>
<dbReference type="Pfam" id="PF00227">
    <property type="entry name" value="Proteasome"/>
    <property type="match status" value="1"/>
</dbReference>
<dbReference type="PROSITE" id="PS51476">
    <property type="entry name" value="PROTEASOME_BETA_2"/>
    <property type="match status" value="1"/>
</dbReference>
<comment type="function">
    <text evidence="4">Component of the proteasome, a multicatalytic proteinase complex which is characterized by its ability to cleave peptides with Arg, Phe, Tyr, Leu, and Glu adjacent to the leaving group at neutral or slightly basic pH. The proteasome has an ATP-dependent proteolytic activity.</text>
</comment>
<dbReference type="GO" id="GO:0000502">
    <property type="term" value="C:proteasome complex"/>
    <property type="evidence" value="ECO:0007669"/>
    <property type="project" value="UniProtKB-KW"/>
</dbReference>